<feature type="compositionally biased region" description="Basic and acidic residues" evidence="1">
    <location>
        <begin position="281"/>
        <end position="293"/>
    </location>
</feature>
<reference evidence="2 3" key="1">
    <citation type="submission" date="2014-06" db="EMBL/GenBank/DDBJ databases">
        <title>Evolutionary Origins and Diversification of the Mycorrhizal Mutualists.</title>
        <authorList>
            <consortium name="DOE Joint Genome Institute"/>
            <consortium name="Mycorrhizal Genomics Consortium"/>
            <person name="Kohler A."/>
            <person name="Kuo A."/>
            <person name="Nagy L.G."/>
            <person name="Floudas D."/>
            <person name="Copeland A."/>
            <person name="Barry K.W."/>
            <person name="Cichocki N."/>
            <person name="Veneault-Fourrey C."/>
            <person name="LaButti K."/>
            <person name="Lindquist E.A."/>
            <person name="Lipzen A."/>
            <person name="Lundell T."/>
            <person name="Morin E."/>
            <person name="Murat C."/>
            <person name="Riley R."/>
            <person name="Ohm R."/>
            <person name="Sun H."/>
            <person name="Tunlid A."/>
            <person name="Henrissat B."/>
            <person name="Grigoriev I.V."/>
            <person name="Hibbett D.S."/>
            <person name="Martin F."/>
        </authorList>
    </citation>
    <scope>NUCLEOTIDE SEQUENCE [LARGE SCALE GENOMIC DNA]</scope>
    <source>
        <strain evidence="2 3">SS14</strain>
    </source>
</reference>
<dbReference type="Proteomes" id="UP000054279">
    <property type="component" value="Unassembled WGS sequence"/>
</dbReference>
<evidence type="ECO:0000313" key="3">
    <source>
        <dbReference type="Proteomes" id="UP000054279"/>
    </source>
</evidence>
<feature type="compositionally biased region" description="Basic and acidic residues" evidence="1">
    <location>
        <begin position="186"/>
        <end position="202"/>
    </location>
</feature>
<accession>A0A0C9U1E0</accession>
<feature type="compositionally biased region" description="Polar residues" evidence="1">
    <location>
        <begin position="230"/>
        <end position="240"/>
    </location>
</feature>
<evidence type="ECO:0000313" key="2">
    <source>
        <dbReference type="EMBL" id="KIJ22822.1"/>
    </source>
</evidence>
<keyword evidence="3" id="KW-1185">Reference proteome</keyword>
<dbReference type="EMBL" id="KN837926">
    <property type="protein sequence ID" value="KIJ22822.1"/>
    <property type="molecule type" value="Genomic_DNA"/>
</dbReference>
<name>A0A0C9U1E0_SPHS4</name>
<feature type="region of interest" description="Disordered" evidence="1">
    <location>
        <begin position="1"/>
        <end position="106"/>
    </location>
</feature>
<organism evidence="2 3">
    <name type="scientific">Sphaerobolus stellatus (strain SS14)</name>
    <dbReference type="NCBI Taxonomy" id="990650"/>
    <lineage>
        <taxon>Eukaryota</taxon>
        <taxon>Fungi</taxon>
        <taxon>Dikarya</taxon>
        <taxon>Basidiomycota</taxon>
        <taxon>Agaricomycotina</taxon>
        <taxon>Agaricomycetes</taxon>
        <taxon>Phallomycetidae</taxon>
        <taxon>Geastrales</taxon>
        <taxon>Sphaerobolaceae</taxon>
        <taxon>Sphaerobolus</taxon>
    </lineage>
</organism>
<feature type="region of interest" description="Disordered" evidence="1">
    <location>
        <begin position="273"/>
        <end position="323"/>
    </location>
</feature>
<evidence type="ECO:0008006" key="4">
    <source>
        <dbReference type="Google" id="ProtNLM"/>
    </source>
</evidence>
<sequence length="492" mass="54609">MAPKKKTVDKVPAGTGDAADSGNTSNVIGGNDPTLDPDKDPSQEASATSEMNTSHPMTRSTCVTDQLAQLASERGTSEDPTQTPNPHGGSGDPLLPKTYSDYSEPNPEELALGDQIQEMLNTINEHMDEVKFIHNMSHQVAQLLVKTNESNSALEARTRTLRTQLITIREKYPAIAKGKLSIPPRDPTKDTNNEDVDPHSERPINWSDNYVDEESTNGQPNTDPELIPSTKGSNNRSNTKQALGNARIELLAKTTILERLYADQAPADHLNQAATATQSTRMDKNTREPEVRDKPHKSVQYAPFDGIEDNDTDSETTVGNHREESVPFQQLDNKDILNVSNNESDNALVQMVKYMLDQNLHMTMEKSPLAKAGVKVTPPDKYSGEQSFEALETFVSFLGTRLEGKALEWFDKTVEPRKYQGTPMDLEQVMTGLYGQYIPSLARCEASNKFDFIKQGTLSMQEFATELELYTIYDRLECLQVQSTSGHLTVPF</sequence>
<feature type="region of interest" description="Disordered" evidence="1">
    <location>
        <begin position="177"/>
        <end position="240"/>
    </location>
</feature>
<protein>
    <recommendedName>
        <fullName evidence="4">Retrotransposon gag domain-containing protein</fullName>
    </recommendedName>
</protein>
<dbReference type="OrthoDB" id="2749329at2759"/>
<evidence type="ECO:0000256" key="1">
    <source>
        <dbReference type="SAM" id="MobiDB-lite"/>
    </source>
</evidence>
<dbReference type="AlphaFoldDB" id="A0A0C9U1E0"/>
<dbReference type="HOGENOM" id="CLU_012886_6_0_1"/>
<gene>
    <name evidence="2" type="ORF">M422DRAFT_276696</name>
</gene>
<proteinExistence type="predicted"/>
<feature type="compositionally biased region" description="Polar residues" evidence="1">
    <location>
        <begin position="43"/>
        <end position="69"/>
    </location>
</feature>